<keyword evidence="4" id="KW-1134">Transmembrane beta strand</keyword>
<dbReference type="Pfam" id="PF22461">
    <property type="entry name" value="SLBB_2"/>
    <property type="match status" value="1"/>
</dbReference>
<dbReference type="EMBL" id="FOJG01000002">
    <property type="protein sequence ID" value="SEW54198.1"/>
    <property type="molecule type" value="Genomic_DNA"/>
</dbReference>
<dbReference type="GO" id="GO:0015288">
    <property type="term" value="F:porin activity"/>
    <property type="evidence" value="ECO:0007669"/>
    <property type="project" value="UniProtKB-KW"/>
</dbReference>
<keyword evidence="7 15" id="KW-0732">Signal</keyword>
<sequence length="269" mass="29809">MMKLKTCLTWIGWGLLCFSCLFTSCVSTKNAVYFNDVKDTVLLPADSNFDPRIQKNDILQINVSSMNPEDVIIYNVSNMTSASGAGGANAGAGAMLGGFLVDEQGFIQYPVLGPIKVTGLTKKALTVYLHDQLIERKLLVDPVVSIRFLNYRVTILGEVTKPTVVNVTNEKISVLEALGMAGDITVFGKRNNILLIREVDGERIIRRIDLNDKRILNSPYYFLQSNDILYVEPNKSKIATADRSRQILPIVLSSLSLLVIILDRLVVNK</sequence>
<organism evidence="18 19">
    <name type="scientific">Chitinophaga arvensicola</name>
    <dbReference type="NCBI Taxonomy" id="29529"/>
    <lineage>
        <taxon>Bacteria</taxon>
        <taxon>Pseudomonadati</taxon>
        <taxon>Bacteroidota</taxon>
        <taxon>Chitinophagia</taxon>
        <taxon>Chitinophagales</taxon>
        <taxon>Chitinophagaceae</taxon>
        <taxon>Chitinophaga</taxon>
    </lineage>
</organism>
<dbReference type="OrthoDB" id="662756at2"/>
<dbReference type="GO" id="GO:0009279">
    <property type="term" value="C:cell outer membrane"/>
    <property type="evidence" value="ECO:0007669"/>
    <property type="project" value="UniProtKB-SubCell"/>
</dbReference>
<comment type="subcellular location">
    <subcellularLocation>
        <location evidence="1">Cell outer membrane</location>
        <topology evidence="1">Multi-pass membrane protein</topology>
    </subcellularLocation>
</comment>
<evidence type="ECO:0000256" key="11">
    <source>
        <dbReference type="ARBA" id="ARBA00023136"/>
    </source>
</evidence>
<accession>A0A1I0SBK8</accession>
<evidence type="ECO:0000256" key="10">
    <source>
        <dbReference type="ARBA" id="ARBA00023114"/>
    </source>
</evidence>
<name>A0A1I0SBK8_9BACT</name>
<evidence type="ECO:0000313" key="19">
    <source>
        <dbReference type="Proteomes" id="UP000199310"/>
    </source>
</evidence>
<dbReference type="Gene3D" id="3.10.560.10">
    <property type="entry name" value="Outer membrane lipoprotein wza domain like"/>
    <property type="match status" value="1"/>
</dbReference>
<evidence type="ECO:0000256" key="12">
    <source>
        <dbReference type="ARBA" id="ARBA00023139"/>
    </source>
</evidence>
<keyword evidence="5" id="KW-0762">Sugar transport</keyword>
<evidence type="ECO:0000256" key="7">
    <source>
        <dbReference type="ARBA" id="ARBA00022729"/>
    </source>
</evidence>
<dbReference type="InterPro" id="IPR003715">
    <property type="entry name" value="Poly_export_N"/>
</dbReference>
<comment type="similarity">
    <text evidence="2">Belongs to the BexD/CtrA/VexA family.</text>
</comment>
<keyword evidence="10" id="KW-0626">Porin</keyword>
<keyword evidence="9" id="KW-0406">Ion transport</keyword>
<dbReference type="Proteomes" id="UP000199310">
    <property type="component" value="Unassembled WGS sequence"/>
</dbReference>
<dbReference type="PANTHER" id="PTHR33619">
    <property type="entry name" value="POLYSACCHARIDE EXPORT PROTEIN GFCE-RELATED"/>
    <property type="match status" value="1"/>
</dbReference>
<evidence type="ECO:0000256" key="8">
    <source>
        <dbReference type="ARBA" id="ARBA00023047"/>
    </source>
</evidence>
<dbReference type="PANTHER" id="PTHR33619:SF3">
    <property type="entry name" value="POLYSACCHARIDE EXPORT PROTEIN GFCE-RELATED"/>
    <property type="match status" value="1"/>
</dbReference>
<evidence type="ECO:0000256" key="1">
    <source>
        <dbReference type="ARBA" id="ARBA00004571"/>
    </source>
</evidence>
<keyword evidence="3" id="KW-0813">Transport</keyword>
<keyword evidence="13" id="KW-0998">Cell outer membrane</keyword>
<protein>
    <submittedName>
        <fullName evidence="18">Polysaccharide export outer membrane protein</fullName>
    </submittedName>
</protein>
<keyword evidence="8" id="KW-0625">Polysaccharide transport</keyword>
<evidence type="ECO:0000259" key="17">
    <source>
        <dbReference type="Pfam" id="PF22461"/>
    </source>
</evidence>
<proteinExistence type="inferred from homology"/>
<feature type="domain" description="SLBB" evidence="17">
    <location>
        <begin position="152"/>
        <end position="231"/>
    </location>
</feature>
<feature type="domain" description="Polysaccharide export protein N-terminal" evidence="16">
    <location>
        <begin position="50"/>
        <end position="147"/>
    </location>
</feature>
<evidence type="ECO:0000256" key="4">
    <source>
        <dbReference type="ARBA" id="ARBA00022452"/>
    </source>
</evidence>
<evidence type="ECO:0000256" key="2">
    <source>
        <dbReference type="ARBA" id="ARBA00009450"/>
    </source>
</evidence>
<dbReference type="Pfam" id="PF02563">
    <property type="entry name" value="Poly_export"/>
    <property type="match status" value="1"/>
</dbReference>
<evidence type="ECO:0000256" key="15">
    <source>
        <dbReference type="SAM" id="SignalP"/>
    </source>
</evidence>
<reference evidence="19" key="1">
    <citation type="submission" date="2016-10" db="EMBL/GenBank/DDBJ databases">
        <authorList>
            <person name="Varghese N."/>
            <person name="Submissions S."/>
        </authorList>
    </citation>
    <scope>NUCLEOTIDE SEQUENCE [LARGE SCALE GENOMIC DNA]</scope>
    <source>
        <strain evidence="19">DSM 3695</strain>
    </source>
</reference>
<dbReference type="InterPro" id="IPR054765">
    <property type="entry name" value="SLBB_dom"/>
</dbReference>
<dbReference type="RefSeq" id="WP_089901864.1">
    <property type="nucleotide sequence ID" value="NZ_FOJG01000002.1"/>
</dbReference>
<keyword evidence="11" id="KW-0472">Membrane</keyword>
<dbReference type="PROSITE" id="PS51257">
    <property type="entry name" value="PROKAR_LIPOPROTEIN"/>
    <property type="match status" value="1"/>
</dbReference>
<dbReference type="AlphaFoldDB" id="A0A1I0SBK8"/>
<evidence type="ECO:0000259" key="16">
    <source>
        <dbReference type="Pfam" id="PF02563"/>
    </source>
</evidence>
<keyword evidence="19" id="KW-1185">Reference proteome</keyword>
<evidence type="ECO:0000256" key="14">
    <source>
        <dbReference type="ARBA" id="ARBA00023288"/>
    </source>
</evidence>
<keyword evidence="14" id="KW-0449">Lipoprotein</keyword>
<dbReference type="STRING" id="29529.SAMN04488122_5956"/>
<evidence type="ECO:0000256" key="5">
    <source>
        <dbReference type="ARBA" id="ARBA00022597"/>
    </source>
</evidence>
<dbReference type="InterPro" id="IPR049712">
    <property type="entry name" value="Poly_export"/>
</dbReference>
<feature type="chain" id="PRO_5011646515" evidence="15">
    <location>
        <begin position="29"/>
        <end position="269"/>
    </location>
</feature>
<dbReference type="GO" id="GO:0006811">
    <property type="term" value="P:monoatomic ion transport"/>
    <property type="evidence" value="ECO:0007669"/>
    <property type="project" value="UniProtKB-KW"/>
</dbReference>
<keyword evidence="6" id="KW-0812">Transmembrane</keyword>
<keyword evidence="12" id="KW-0564">Palmitate</keyword>
<evidence type="ECO:0000256" key="3">
    <source>
        <dbReference type="ARBA" id="ARBA00022448"/>
    </source>
</evidence>
<dbReference type="GO" id="GO:0015159">
    <property type="term" value="F:polysaccharide transmembrane transporter activity"/>
    <property type="evidence" value="ECO:0007669"/>
    <property type="project" value="InterPro"/>
</dbReference>
<evidence type="ECO:0000256" key="6">
    <source>
        <dbReference type="ARBA" id="ARBA00022692"/>
    </source>
</evidence>
<evidence type="ECO:0000256" key="13">
    <source>
        <dbReference type="ARBA" id="ARBA00023237"/>
    </source>
</evidence>
<dbReference type="Gene3D" id="3.30.1950.10">
    <property type="entry name" value="wza like domain"/>
    <property type="match status" value="1"/>
</dbReference>
<feature type="signal peptide" evidence="15">
    <location>
        <begin position="1"/>
        <end position="28"/>
    </location>
</feature>
<evidence type="ECO:0000256" key="9">
    <source>
        <dbReference type="ARBA" id="ARBA00023065"/>
    </source>
</evidence>
<gene>
    <name evidence="18" type="ORF">SAMN04488122_5956</name>
</gene>
<evidence type="ECO:0000313" key="18">
    <source>
        <dbReference type="EMBL" id="SEW54198.1"/>
    </source>
</evidence>
<dbReference type="GO" id="GO:0046930">
    <property type="term" value="C:pore complex"/>
    <property type="evidence" value="ECO:0007669"/>
    <property type="project" value="UniProtKB-KW"/>
</dbReference>